<dbReference type="PROSITE" id="PS50157">
    <property type="entry name" value="ZINC_FINGER_C2H2_2"/>
    <property type="match status" value="1"/>
</dbReference>
<evidence type="ECO:0000259" key="4">
    <source>
        <dbReference type="PROSITE" id="PS50157"/>
    </source>
</evidence>
<sequence length="338" mass="37780">MDTMKFLKKVAQVLAVQQQQRALAAAAAAHHGVAAHAVVGNPLLQASALQNFAQNLLANGVNNQQPTGQTFFCIFCMKHFNTQASFTLHLSFVHFRNNIVNVSMQNCFQEHFDKEGKMNASLASLPSIFGTVTNAKGISEDAITHSDTTTNSSCSSSPQKISPNVMQGRMQSPAQLSEADHLSDDLESSDISIQKGCEQCETHRQRVAELEQTLEAKRIELKNTRELMRRIGVIAGSLLESCTDFDKQWVTHSRKVYSQIQSVICNMDVIIFKYYQTSSDKNACYSDNSCIEQNFKFIKLYKRALIIPQKQLFKIIHKTKEKGGKVQNESYEMSGLSE</sequence>
<proteinExistence type="predicted"/>
<dbReference type="PROSITE" id="PS00028">
    <property type="entry name" value="ZINC_FINGER_C2H2_1"/>
    <property type="match status" value="1"/>
</dbReference>
<feature type="domain" description="C2H2-type" evidence="4">
    <location>
        <begin position="71"/>
        <end position="99"/>
    </location>
</feature>
<dbReference type="STRING" id="6293.A0A1I8ENP2"/>
<feature type="region of interest" description="Disordered" evidence="3">
    <location>
        <begin position="145"/>
        <end position="181"/>
    </location>
</feature>
<accession>A0A1I8ENP2</accession>
<name>A0A1I8ENP2_WUCBA</name>
<protein>
    <submittedName>
        <fullName evidence="5">C2H2-type domain-containing protein</fullName>
    </submittedName>
</protein>
<evidence type="ECO:0000256" key="3">
    <source>
        <dbReference type="SAM" id="MobiDB-lite"/>
    </source>
</evidence>
<feature type="compositionally biased region" description="Polar residues" evidence="3">
    <location>
        <begin position="158"/>
        <end position="175"/>
    </location>
</feature>
<dbReference type="AlphaFoldDB" id="A0A1I8ENP2"/>
<organism evidence="5">
    <name type="scientific">Wuchereria bancrofti</name>
    <dbReference type="NCBI Taxonomy" id="6293"/>
    <lineage>
        <taxon>Eukaryota</taxon>
        <taxon>Metazoa</taxon>
        <taxon>Ecdysozoa</taxon>
        <taxon>Nematoda</taxon>
        <taxon>Chromadorea</taxon>
        <taxon>Rhabditida</taxon>
        <taxon>Spirurina</taxon>
        <taxon>Spiruromorpha</taxon>
        <taxon>Filarioidea</taxon>
        <taxon>Onchocercidae</taxon>
        <taxon>Wuchereria</taxon>
    </lineage>
</organism>
<reference evidence="5" key="1">
    <citation type="submission" date="2016-11" db="UniProtKB">
        <authorList>
            <consortium name="WormBaseParasite"/>
        </authorList>
    </citation>
    <scope>IDENTIFICATION</scope>
    <source>
        <strain evidence="5">pt0022</strain>
    </source>
</reference>
<feature type="compositionally biased region" description="Low complexity" evidence="3">
    <location>
        <begin position="145"/>
        <end position="157"/>
    </location>
</feature>
<keyword evidence="1" id="KW-0479">Metal-binding</keyword>
<evidence type="ECO:0000256" key="2">
    <source>
        <dbReference type="SAM" id="Coils"/>
    </source>
</evidence>
<keyword evidence="1" id="KW-0863">Zinc-finger</keyword>
<keyword evidence="1" id="KW-0862">Zinc</keyword>
<feature type="coiled-coil region" evidence="2">
    <location>
        <begin position="200"/>
        <end position="227"/>
    </location>
</feature>
<evidence type="ECO:0000256" key="1">
    <source>
        <dbReference type="PROSITE-ProRule" id="PRU00042"/>
    </source>
</evidence>
<dbReference type="GO" id="GO:0008270">
    <property type="term" value="F:zinc ion binding"/>
    <property type="evidence" value="ECO:0007669"/>
    <property type="project" value="UniProtKB-KW"/>
</dbReference>
<dbReference type="WBParaSite" id="maker-PairedContig_3600-snap-gene-0.1-mRNA-1">
    <property type="protein sequence ID" value="maker-PairedContig_3600-snap-gene-0.1-mRNA-1"/>
    <property type="gene ID" value="maker-PairedContig_3600-snap-gene-0.1"/>
</dbReference>
<dbReference type="InterPro" id="IPR013087">
    <property type="entry name" value="Znf_C2H2_type"/>
</dbReference>
<evidence type="ECO:0000313" key="5">
    <source>
        <dbReference type="WBParaSite" id="maker-PairedContig_3600-snap-gene-0.1-mRNA-1"/>
    </source>
</evidence>
<keyword evidence="2" id="KW-0175">Coiled coil</keyword>